<sequence length="1167" mass="133508">MSDLIKLCPIPRIDYNESDINDVNFDLTLDRNLVFILQDDDIRKATKGIDLEIIKKEMSNCKDCLSKGILIDTMKDFLDIHAKRSIDRIKNCTNFFAYNDKDVKKPLADKLQSIQDKAEEEKDLDMITCYSGLNSLVYNIISDSDPISRTNKYRERFPEFCCIDFTPIGTLFKDEHGIERRLSDEARQITGLCSDFDSGGDCIPGNTSMNADMPDDVASGIINIAISVLKSVLTPLDDINIKIKKAPISPISYSPKTFELYIEGISAPFIIKTGAHGYFTVDKLTSAIYPDMASLKVLNLPKEYNEVRVLINNLIEQLIIIRPGVHIDIIRKKVLCLLMCIKTAGDFIKMFVVYILNRFDLILDINSSNGNKLKTIDNIYFLTHDKSAMNLALCLNIHCLGGTGSATNYNPEGSSIRFLYWDSFPKWYKTNFKRKLTGLGFKFFDGSTIIGIDNIYIEKLVEEEDKLEINKETSYCPNDELSNPLNGGMPSKMKITAVEKKILAEEKEEEEEERRANRTADAHIAENENISKMTPRSRQILSAANKVMAYDFKNKTPHKKTGKPLYTAKAYNSKVKMIARLNNKILSETVRYDQDFHFARINLKEDYDTLNAAIITAMIIPDKNEAKKLITDKRKELEIKGYTRSSVLPTFLQYIIDASYMERYLSISAIPNDNNKTISVEVFYNKCLIQSLNRQIASVSSKIILTFQTVDGISRETQFNLFKKTILTNDDIIIEKLNDNIKIQKVLATVTKNFVNIILEETRTCCLAFVHALRLVDYLDPKVDIPYYTSDDYNLSKKVDYIKRLNNCMESLIRLGKNINPAIEERETENKGKHNCGTDARSTLQNTLPPYIKDLEISIRIYSELNKKYRDIYTYILKIIEIYNYNEKNISKCLTLIYLCETLLILVKFLCKLKDKIAKINSNIEIKQYLYYHFEVECKDENDKDRNNPNTKKLIHKVKESINEFFQGSVTVQSLYHKSDAFLKITENNNIPFISINGNRENVSGIEKLLPIIINELAGLSKGCNELQLSSMQISLQNLSDAQSSKNPSVGGKYKKATKPKVKEEKPKVNKATKPKVKEEKPKVNKATKPKVKEEKPKVNKATKPKVKEEKPKVNKATKPKVKEEKPKVNKATKPKVKEEKPKVNKATKPKVKEEKPKVKRLRFNIF</sequence>
<evidence type="ECO:0000256" key="1">
    <source>
        <dbReference type="SAM" id="MobiDB-lite"/>
    </source>
</evidence>
<evidence type="ECO:0000313" key="2">
    <source>
        <dbReference type="EMBL" id="QHU34973.1"/>
    </source>
</evidence>
<feature type="region of interest" description="Disordered" evidence="1">
    <location>
        <begin position="505"/>
        <end position="525"/>
    </location>
</feature>
<name>A0A6C0LXA2_9ZZZZ</name>
<feature type="compositionally biased region" description="Basic and acidic residues" evidence="1">
    <location>
        <begin position="513"/>
        <end position="525"/>
    </location>
</feature>
<accession>A0A6C0LXA2</accession>
<dbReference type="AlphaFoldDB" id="A0A6C0LXA2"/>
<protein>
    <submittedName>
        <fullName evidence="2">Uncharacterized protein</fullName>
    </submittedName>
</protein>
<dbReference type="EMBL" id="MN740582">
    <property type="protein sequence ID" value="QHU34973.1"/>
    <property type="molecule type" value="Genomic_DNA"/>
</dbReference>
<reference evidence="2" key="1">
    <citation type="journal article" date="2020" name="Nature">
        <title>Giant virus diversity and host interactions through global metagenomics.</title>
        <authorList>
            <person name="Schulz F."/>
            <person name="Roux S."/>
            <person name="Paez-Espino D."/>
            <person name="Jungbluth S."/>
            <person name="Walsh D.A."/>
            <person name="Denef V.J."/>
            <person name="McMahon K.D."/>
            <person name="Konstantinidis K.T."/>
            <person name="Eloe-Fadrosh E.A."/>
            <person name="Kyrpides N.C."/>
            <person name="Woyke T."/>
        </authorList>
    </citation>
    <scope>NUCLEOTIDE SEQUENCE</scope>
    <source>
        <strain evidence="2">GVMAG-S-1017244-22</strain>
    </source>
</reference>
<feature type="compositionally biased region" description="Basic residues" evidence="1">
    <location>
        <begin position="1158"/>
        <end position="1167"/>
    </location>
</feature>
<organism evidence="2">
    <name type="scientific">viral metagenome</name>
    <dbReference type="NCBI Taxonomy" id="1070528"/>
    <lineage>
        <taxon>unclassified sequences</taxon>
        <taxon>metagenomes</taxon>
        <taxon>organismal metagenomes</taxon>
    </lineage>
</organism>
<feature type="region of interest" description="Disordered" evidence="1">
    <location>
        <begin position="1040"/>
        <end position="1167"/>
    </location>
</feature>
<proteinExistence type="predicted"/>